<dbReference type="EMBL" id="JQ691611">
    <property type="protein sequence ID" value="AFH20952.1"/>
    <property type="molecule type" value="Genomic_DNA"/>
</dbReference>
<dbReference type="RefSeq" id="YP_009015030.1">
    <property type="nucleotide sequence ID" value="NC_023717.1"/>
</dbReference>
<evidence type="ECO:0000313" key="2">
    <source>
        <dbReference type="Proteomes" id="UP000011829"/>
    </source>
</evidence>
<evidence type="ECO:0000313" key="1">
    <source>
        <dbReference type="EMBL" id="AFH20952.1"/>
    </source>
</evidence>
<dbReference type="KEGG" id="vg:18562910"/>
<gene>
    <name evidence="1" type="ORF">CR9_068</name>
</gene>
<dbReference type="OrthoDB" id="21139at10239"/>
<dbReference type="Proteomes" id="UP000011829">
    <property type="component" value="Segment"/>
</dbReference>
<sequence>MTKLSKRNYPALGAPSGGERKWFTGWAGDTHGCLILAEHETRKLRLQFVKTKKGMSSAVAIFQDEDGFQYNLSFNCLELILVLLHHKRTDFHRKYDISETRIHGSTWIEGTFMQIKRGQNYFIEPVEVGDA</sequence>
<proteinExistence type="predicted"/>
<organism evidence="1 2">
    <name type="scientific">Cronobacter phage CR9</name>
    <dbReference type="NCBI Taxonomy" id="1162290"/>
    <lineage>
        <taxon>Viruses</taxon>
        <taxon>Duplodnaviria</taxon>
        <taxon>Heunggongvirae</taxon>
        <taxon>Uroviricota</taxon>
        <taxon>Caudoviricetes</taxon>
        <taxon>Vequintavirinae</taxon>
        <taxon>Certrevirus</taxon>
        <taxon>Certrevirus CR9</taxon>
    </lineage>
</organism>
<name>M1F191_9CAUD</name>
<keyword evidence="2" id="KW-1185">Reference proteome</keyword>
<accession>M1F191</accession>
<reference evidence="1 2" key="1">
    <citation type="submission" date="2012-02" db="EMBL/GenBank/DDBJ databases">
        <title>Complete Genome Sequence of Cronobacter sakazakii Bacteriophage CR9.</title>
        <authorList>
            <person name="Shin H."/>
            <person name="Lee J.-H."/>
            <person name="Kim Y."/>
            <person name="Ryu S."/>
        </authorList>
    </citation>
    <scope>NUCLEOTIDE SEQUENCE [LARGE SCALE GENOMIC DNA]</scope>
</reference>
<dbReference type="GeneID" id="18562910"/>
<protein>
    <submittedName>
        <fullName evidence="1">Uncharacterized protein</fullName>
    </submittedName>
</protein>